<accession>A0AAX0HTT0</accession>
<organism evidence="1 2">
    <name type="scientific">Xanthomonas campestris pv. glycines</name>
    <dbReference type="NCBI Taxonomy" id="473421"/>
    <lineage>
        <taxon>Bacteria</taxon>
        <taxon>Pseudomonadati</taxon>
        <taxon>Pseudomonadota</taxon>
        <taxon>Gammaproteobacteria</taxon>
        <taxon>Lysobacterales</taxon>
        <taxon>Lysobacteraceae</taxon>
        <taxon>Xanthomonas</taxon>
    </lineage>
</organism>
<dbReference type="AlphaFoldDB" id="A0AAX0HTT0"/>
<dbReference type="Proteomes" id="UP000175852">
    <property type="component" value="Unassembled WGS sequence"/>
</dbReference>
<sequence>MLALQLLTSTKTNMVALKPMRHLGINDKSAWRMTHKIMQVMAEREAMRKLTGFVQIDTYPGGERNGGKA</sequence>
<proteinExistence type="predicted"/>
<gene>
    <name evidence="1" type="ORF">BIY41_06425</name>
</gene>
<evidence type="ECO:0000313" key="2">
    <source>
        <dbReference type="Proteomes" id="UP000175852"/>
    </source>
</evidence>
<name>A0AAX0HTT0_XANCG</name>
<protein>
    <submittedName>
        <fullName evidence="1">Transposase</fullName>
    </submittedName>
</protein>
<reference evidence="1 2" key="1">
    <citation type="submission" date="2016-09" db="EMBL/GenBank/DDBJ databases">
        <authorList>
            <person name="Wen S.-F."/>
            <person name="Lo A.-C."/>
            <person name="Lin C.-J."/>
            <person name="Tseng T.-T."/>
        </authorList>
    </citation>
    <scope>NUCLEOTIDE SEQUENCE [LARGE SCALE GENOMIC DNA]</scope>
    <source>
        <strain evidence="1 2">12609</strain>
    </source>
</reference>
<comment type="caution">
    <text evidence="1">The sequence shown here is derived from an EMBL/GenBank/DDBJ whole genome shotgun (WGS) entry which is preliminary data.</text>
</comment>
<evidence type="ECO:0000313" key="1">
    <source>
        <dbReference type="EMBL" id="OEY87908.1"/>
    </source>
</evidence>
<dbReference type="EMBL" id="MKCQ01000025">
    <property type="protein sequence ID" value="OEY87908.1"/>
    <property type="molecule type" value="Genomic_DNA"/>
</dbReference>